<gene>
    <name evidence="2" type="ORF">AXG55_01365</name>
</gene>
<proteinExistence type="predicted"/>
<sequence>MIKFLKRIIIFFIVSFASLNIMMFFVLNSQTVQHAIVEYINLNYFHKQKLELRLGSLSLNLLNGSLNLNEVSIKEKEVKSDKGQLFLLSLNQLTVSFDVLSSYIKRAPVVKKVILRGGHLSIPYDDSGNFILPEFLNSEKAEKSSEPLNIPKLLKENIGKIPFEIEGINLAVQLGVDSQPNYQKISFSHLEIRKEKDAKNIPSVKLNLAITDTSLRFPWLLKRISISLLNIDFVVNANGGYFFHNIELKSNLANLSTDAKGLIAADLMRSNYSANVKYLDINAKEVFELLEMEAQGRAVLTGVVVSGKTLKDDPLFNGKAKWHDFKLKHFEIYSGQAEVSFKDRTIHYDKAEVRTPQKGVVRAEGKYQLFDKFYFENTAYIENFSFAELLIGLGVPFSPMDFRINSQDMHVSGYIMSPNEDKGFEIFAKGNGKANNMIVTSFTDQSAREPIPKMDFNLNLSSSLLGIHLDNTKILATKNNSGDWGSVIIKKGFIDFIPEEGIGVHTKLDGENINLSSLAYFLKFPSKGIGNFSGEVNVKPGSTDVVFTANAAAKNAELFGIKFSEFEGKIGLNSANAWANDSLFVLSNMDKSKFSKIHVSDLQVAYSDLKSKIKAYANNVEMEVFSYSVAYWLKPQFSNATGLVKKISTEMEGLLLHPSTWDLSLNTNIHNLKIVNGHIKESNILLKCKEGVCSNSLLSFTDIKSNNENSNQNNGTSFAIFELSNFSFDNSSFRAKISKFPLSFFSSTNLKQNLDGYLNSNIQLNGKWKNLEGFIDIHGDNVIYNDLNIGDFSLTGNPTNQKQMKFNLKSFSNQLSATYITPQTFEGSSTLEIDFLNFDMTSILSDDIRSRNNLFSQLSGKFKLTGQSPFSPQIQSDWYRLWSGTGSIESGILQFGRMIFDVSNNNQMSFDGNEFKMSPLSLSGQLGKVEFGQSLINFKHKSLSSSVSFDLNLNKIEQVNDFFGPSEGSVLGKFILEGGFKEPKFSGSLNIDANTLSLRNYQPAFTNLTGHFVFNGNKLELQGFDAEKGGGTVTGAGSIDFSNIFKENSEPPELSFRFSARRADLRVPVPIFQIADTNFDADLSLTGAGKPYFINGDVNFKKLKLFKDIPCNEIANQFIAQSNLNNQQSSEIKPFANLNVNFQAINTFSIQSQCIRGKFSTAPNLMVTGDTNNPILVGTISTDSANLFLLRSRFEIKKADFTFVELQKYDPNVDIQMESRISTFTIFANMNGKFSRARLDLSIQPLNLPNGDRLTQADIISIISTGQIPTQSSSANLLSASTGVFSFFGGGSVADLGFLNNTLSTVTGGLVDNVSIIPTTQNGQLSWRATVSRSLSERLNLGVSYQGAGGDVGASQSAYATFLLNDTISLFSSFSSSTPSASQIQTTNEFTGGLRFRFGGQ</sequence>
<evidence type="ECO:0008006" key="4">
    <source>
        <dbReference type="Google" id="ProtNLM"/>
    </source>
</evidence>
<evidence type="ECO:0000256" key="1">
    <source>
        <dbReference type="SAM" id="Phobius"/>
    </source>
</evidence>
<evidence type="ECO:0000313" key="2">
    <source>
        <dbReference type="EMBL" id="APJ02650.1"/>
    </source>
</evidence>
<dbReference type="EMBL" id="CP017834">
    <property type="protein sequence ID" value="APJ02650.1"/>
    <property type="molecule type" value="Genomic_DNA"/>
</dbReference>
<protein>
    <recommendedName>
        <fullName evidence="4">Translocation/assembly module TamB</fullName>
    </recommendedName>
</protein>
<keyword evidence="1" id="KW-0472">Membrane</keyword>
<feature type="transmembrane region" description="Helical" evidence="1">
    <location>
        <begin position="7"/>
        <end position="27"/>
    </location>
</feature>
<dbReference type="STRING" id="1915309.AXG55_01365"/>
<name>A0A1L4CXH7_9BACT</name>
<dbReference type="KEGG" id="saqi:AXG55_01365"/>
<reference evidence="2 3" key="1">
    <citation type="submission" date="2016-10" db="EMBL/GenBank/DDBJ databases">
        <title>Silvanigrella aquatica sp. nov., isolated from a freshwater lake located in the Black Forest, Germany, description of Silvanigrellaceae fam. nov., Silvanigrellales ord. nov., reclassification of the order Bdellovibrionales in the class Oligoflexia, reclassification of the families Bacteriovoracaceae and Halobacteriovoraceae in the new order Bacteriovoracales ord. nov., and reclassification of the family Pseudobacteriovoracaceae in the order Oligoflexiales.</title>
        <authorList>
            <person name="Hahn M.W."/>
            <person name="Schmidt J."/>
            <person name="Koll U."/>
            <person name="Rohde M."/>
            <person name="Verbag S."/>
            <person name="Pitt A."/>
            <person name="Nakai R."/>
            <person name="Naganuma T."/>
            <person name="Lang E."/>
        </authorList>
    </citation>
    <scope>NUCLEOTIDE SEQUENCE [LARGE SCALE GENOMIC DNA]</scope>
    <source>
        <strain evidence="2 3">MWH-Nonnen-W8red</strain>
    </source>
</reference>
<keyword evidence="1" id="KW-0812">Transmembrane</keyword>
<dbReference type="Proteomes" id="UP000184731">
    <property type="component" value="Chromosome"/>
</dbReference>
<evidence type="ECO:0000313" key="3">
    <source>
        <dbReference type="Proteomes" id="UP000184731"/>
    </source>
</evidence>
<keyword evidence="1" id="KW-1133">Transmembrane helix</keyword>
<accession>A0A1L4CXH7</accession>
<organism evidence="2 3">
    <name type="scientific">Silvanigrella aquatica</name>
    <dbReference type="NCBI Taxonomy" id="1915309"/>
    <lineage>
        <taxon>Bacteria</taxon>
        <taxon>Pseudomonadati</taxon>
        <taxon>Bdellovibrionota</taxon>
        <taxon>Oligoflexia</taxon>
        <taxon>Silvanigrellales</taxon>
        <taxon>Silvanigrellaceae</taxon>
        <taxon>Silvanigrella</taxon>
    </lineage>
</organism>
<keyword evidence="3" id="KW-1185">Reference proteome</keyword>